<protein>
    <recommendedName>
        <fullName evidence="7">Bacterioferritin-associated ferredoxin</fullName>
    </recommendedName>
</protein>
<dbReference type="PANTHER" id="PTHR37424">
    <property type="entry name" value="BACTERIOFERRITIN-ASSOCIATED FERREDOXIN"/>
    <property type="match status" value="1"/>
</dbReference>
<dbReference type="GO" id="GO:0051537">
    <property type="term" value="F:2 iron, 2 sulfur cluster binding"/>
    <property type="evidence" value="ECO:0007669"/>
    <property type="project" value="UniProtKB-KW"/>
</dbReference>
<accession>A0A974SMH8</accession>
<keyword evidence="11" id="KW-1185">Reference proteome</keyword>
<keyword evidence="3" id="KW-0479">Metal-binding</keyword>
<dbReference type="AlphaFoldDB" id="A0A974SMH8"/>
<keyword evidence="1" id="KW-0813">Transport</keyword>
<evidence type="ECO:0000256" key="6">
    <source>
        <dbReference type="ARBA" id="ARBA00023014"/>
    </source>
</evidence>
<feature type="domain" description="BFD-like [2Fe-2S]-binding" evidence="9">
    <location>
        <begin position="2"/>
        <end position="50"/>
    </location>
</feature>
<comment type="similarity">
    <text evidence="8">Belongs to the Bfd family.</text>
</comment>
<evidence type="ECO:0000256" key="7">
    <source>
        <dbReference type="ARBA" id="ARBA00039386"/>
    </source>
</evidence>
<evidence type="ECO:0000313" key="11">
    <source>
        <dbReference type="Proteomes" id="UP000663444"/>
    </source>
</evidence>
<sequence>MYVCVCHAVTSRQIAVTIAQGATTFKALRDELGVATCCGKCSKDVRSMLHKECGGRDGCACARAA</sequence>
<dbReference type="InterPro" id="IPR007419">
    <property type="entry name" value="BFD-like_2Fe2S-bd_dom"/>
</dbReference>
<keyword evidence="6" id="KW-0411">Iron-sulfur</keyword>
<dbReference type="Pfam" id="PF04324">
    <property type="entry name" value="Fer2_BFD"/>
    <property type="match status" value="1"/>
</dbReference>
<proteinExistence type="inferred from homology"/>
<evidence type="ECO:0000256" key="5">
    <source>
        <dbReference type="ARBA" id="ARBA00023004"/>
    </source>
</evidence>
<evidence type="ECO:0000256" key="4">
    <source>
        <dbReference type="ARBA" id="ARBA00022982"/>
    </source>
</evidence>
<evidence type="ECO:0000256" key="2">
    <source>
        <dbReference type="ARBA" id="ARBA00022714"/>
    </source>
</evidence>
<dbReference type="InterPro" id="IPR052371">
    <property type="entry name" value="BFD-associated_ferredoxin"/>
</dbReference>
<dbReference type="Proteomes" id="UP000663444">
    <property type="component" value="Chromosome"/>
</dbReference>
<evidence type="ECO:0000313" key="10">
    <source>
        <dbReference type="EMBL" id="QRJ62680.1"/>
    </source>
</evidence>
<keyword evidence="2" id="KW-0001">2Fe-2S</keyword>
<evidence type="ECO:0000256" key="3">
    <source>
        <dbReference type="ARBA" id="ARBA00022723"/>
    </source>
</evidence>
<dbReference type="InterPro" id="IPR041854">
    <property type="entry name" value="BFD-like_2Fe2S-bd_dom_sf"/>
</dbReference>
<dbReference type="KEGG" id="ares:IWH25_12985"/>
<evidence type="ECO:0000256" key="8">
    <source>
        <dbReference type="ARBA" id="ARBA00046332"/>
    </source>
</evidence>
<organism evidence="10 11">
    <name type="scientific">Azospira restricta</name>
    <dbReference type="NCBI Taxonomy" id="404405"/>
    <lineage>
        <taxon>Bacteria</taxon>
        <taxon>Pseudomonadati</taxon>
        <taxon>Pseudomonadota</taxon>
        <taxon>Betaproteobacteria</taxon>
        <taxon>Rhodocyclales</taxon>
        <taxon>Rhodocyclaceae</taxon>
        <taxon>Azospira</taxon>
    </lineage>
</organism>
<dbReference type="EMBL" id="CP064781">
    <property type="protein sequence ID" value="QRJ62680.1"/>
    <property type="molecule type" value="Genomic_DNA"/>
</dbReference>
<keyword evidence="5" id="KW-0408">Iron</keyword>
<dbReference type="RefSeq" id="WP_203386209.1">
    <property type="nucleotide sequence ID" value="NZ_CP064781.1"/>
</dbReference>
<gene>
    <name evidence="10" type="ORF">IWH25_12985</name>
</gene>
<keyword evidence="4" id="KW-0249">Electron transport</keyword>
<name>A0A974SMH8_9RHOO</name>
<evidence type="ECO:0000259" key="9">
    <source>
        <dbReference type="Pfam" id="PF04324"/>
    </source>
</evidence>
<dbReference type="Gene3D" id="1.10.10.1100">
    <property type="entry name" value="BFD-like [2Fe-2S]-binding domain"/>
    <property type="match status" value="1"/>
</dbReference>
<evidence type="ECO:0000256" key="1">
    <source>
        <dbReference type="ARBA" id="ARBA00022448"/>
    </source>
</evidence>
<dbReference type="PANTHER" id="PTHR37424:SF1">
    <property type="entry name" value="BACTERIOFERRITIN-ASSOCIATED FERREDOXIN"/>
    <property type="match status" value="1"/>
</dbReference>
<dbReference type="GO" id="GO:0046872">
    <property type="term" value="F:metal ion binding"/>
    <property type="evidence" value="ECO:0007669"/>
    <property type="project" value="UniProtKB-KW"/>
</dbReference>
<reference evidence="10" key="1">
    <citation type="submission" date="2020-11" db="EMBL/GenBank/DDBJ databases">
        <title>Azospira restricta DSM 18626 genome sequence.</title>
        <authorList>
            <person name="Moe W.M."/>
        </authorList>
    </citation>
    <scope>NUCLEOTIDE SEQUENCE</scope>
    <source>
        <strain evidence="10">DSM 18626</strain>
    </source>
</reference>